<evidence type="ECO:0000313" key="2">
    <source>
        <dbReference type="EMBL" id="CAI5445569.1"/>
    </source>
</evidence>
<keyword evidence="3" id="KW-1185">Reference proteome</keyword>
<sequence length="322" mass="38073">MNSVPKRGRPRGSKKKLEDNLKKLRDERSKDEGFSIMSGWLPDCKCLKNCENLKKITDIRMELNNTEETLEMLINCWSTLIEDKNKELLKRELGKCGDPESFFQKSFEKILETKKKLDAFNVHSIPSRIKNSTKKSELFFEIMLNTPAIFRFSEFLETAKPEWVEDMVETRKLLDDETIFRSVRTGKDTIYIKETRFPILRTFLQHRYNFDVNEYIKSICLDLTKLPQLLLKFASEALLFSRFPDAKDCLVNYWIFAILTYPEDELNMSQFPKIFTDSITLAINELEHEELIEFKEDSFDVIHILKKRMKILDKYGFLINVV</sequence>
<accession>A0A9P1MZ38</accession>
<protein>
    <submittedName>
        <fullName evidence="2">Uncharacterized protein</fullName>
    </submittedName>
</protein>
<organism evidence="2 3">
    <name type="scientific">Caenorhabditis angaria</name>
    <dbReference type="NCBI Taxonomy" id="860376"/>
    <lineage>
        <taxon>Eukaryota</taxon>
        <taxon>Metazoa</taxon>
        <taxon>Ecdysozoa</taxon>
        <taxon>Nematoda</taxon>
        <taxon>Chromadorea</taxon>
        <taxon>Rhabditida</taxon>
        <taxon>Rhabditina</taxon>
        <taxon>Rhabditomorpha</taxon>
        <taxon>Rhabditoidea</taxon>
        <taxon>Rhabditidae</taxon>
        <taxon>Peloderinae</taxon>
        <taxon>Caenorhabditis</taxon>
    </lineage>
</organism>
<evidence type="ECO:0000313" key="3">
    <source>
        <dbReference type="Proteomes" id="UP001152747"/>
    </source>
</evidence>
<name>A0A9P1MZ38_9PELO</name>
<proteinExistence type="predicted"/>
<feature type="region of interest" description="Disordered" evidence="1">
    <location>
        <begin position="1"/>
        <end position="22"/>
    </location>
</feature>
<gene>
    <name evidence="2" type="ORF">CAMP_LOCUS8206</name>
</gene>
<dbReference type="Proteomes" id="UP001152747">
    <property type="component" value="Unassembled WGS sequence"/>
</dbReference>
<reference evidence="2" key="1">
    <citation type="submission" date="2022-11" db="EMBL/GenBank/DDBJ databases">
        <authorList>
            <person name="Kikuchi T."/>
        </authorList>
    </citation>
    <scope>NUCLEOTIDE SEQUENCE</scope>
    <source>
        <strain evidence="2">PS1010</strain>
    </source>
</reference>
<dbReference type="EMBL" id="CANHGI010000003">
    <property type="protein sequence ID" value="CAI5445569.1"/>
    <property type="molecule type" value="Genomic_DNA"/>
</dbReference>
<evidence type="ECO:0000256" key="1">
    <source>
        <dbReference type="SAM" id="MobiDB-lite"/>
    </source>
</evidence>
<feature type="compositionally biased region" description="Basic residues" evidence="1">
    <location>
        <begin position="1"/>
        <end position="14"/>
    </location>
</feature>
<comment type="caution">
    <text evidence="2">The sequence shown here is derived from an EMBL/GenBank/DDBJ whole genome shotgun (WGS) entry which is preliminary data.</text>
</comment>
<dbReference type="AlphaFoldDB" id="A0A9P1MZ38"/>